<dbReference type="OrthoDB" id="271034at2759"/>
<evidence type="ECO:0000256" key="1">
    <source>
        <dbReference type="SAM" id="Phobius"/>
    </source>
</evidence>
<dbReference type="PANTHER" id="PTHR36587">
    <property type="entry name" value="EXPRESSION SITE-ASSOCIATED GENE 3 (ESAG3)-LIKE PROTEIN"/>
    <property type="match status" value="1"/>
</dbReference>
<evidence type="ECO:0000313" key="2">
    <source>
        <dbReference type="EMBL" id="KPI83368.1"/>
    </source>
</evidence>
<dbReference type="Proteomes" id="UP000038009">
    <property type="component" value="Unassembled WGS sequence"/>
</dbReference>
<keyword evidence="1" id="KW-0812">Transmembrane</keyword>
<gene>
    <name evidence="2" type="ORF">ABL78_7598</name>
</gene>
<name>A0A0N1IGZ4_LEPSE</name>
<dbReference type="PANTHER" id="PTHR36587:SF2">
    <property type="entry name" value="EXPRESSION SITE-ASSOCIATED GENE 3 (ESAG3)-LIKE PROTEIN"/>
    <property type="match status" value="1"/>
</dbReference>
<dbReference type="AlphaFoldDB" id="A0A0N1IGZ4"/>
<feature type="transmembrane region" description="Helical" evidence="1">
    <location>
        <begin position="20"/>
        <end position="44"/>
    </location>
</feature>
<comment type="caution">
    <text evidence="2">The sequence shown here is derived from an EMBL/GenBank/DDBJ whole genome shotgun (WGS) entry which is preliminary data.</text>
</comment>
<keyword evidence="3" id="KW-1185">Reference proteome</keyword>
<evidence type="ECO:0000313" key="3">
    <source>
        <dbReference type="Proteomes" id="UP000038009"/>
    </source>
</evidence>
<dbReference type="VEuPathDB" id="TriTrypDB:Lsey_0387_0040"/>
<proteinExistence type="predicted"/>
<keyword evidence="1" id="KW-0472">Membrane</keyword>
<dbReference type="EMBL" id="LJSK01000387">
    <property type="protein sequence ID" value="KPI83368.1"/>
    <property type="molecule type" value="Genomic_DNA"/>
</dbReference>
<sequence length="642" mass="73274">MFIARNLSSRNVNRLHRMRFLCRCSLLCTFAFTLSLSIFLYLWLTTDVPPGVLDGRNLAIPYRSRAEEYATQALYTAPLPVGTSDVQLDQKADPALVAKVQRRSARQRALEDELNEYLQSEGLGRDRPVRVRFHVLSNYVDWKLCTAVGAAALGGFSIPITNFNKTYSHVTRFSSYLDFVNREGLLDEDIVVTIDSDVFWTGADFMPLLKKFARFSPAMEVDLDVAAVRAWEDYGDKKAPLYMERLQKQEGTRPTRRPSMQLPPVLYNADDLCWWGQHSKGFVRCPIAFAAMEHMIEVARNGKSSYTRATLGAYTHQCATSVQHEVEGAVPGDQRWMVDDMFNVPNASSPYTKKPQVSPSDPLFYRLSTVNRASPTSLLNGGMHMSRVWALRYLARTLAFYVAQETPVPEAEDHHNDQWWCDQALLGQIYIRARMFEIEHQLLDGPLPSKRSPPVVPDPRFGPPGLLGIDRRSEMVVLAPTMERNPTLFHDGGYLERQFPNSVGFWLRNRTLFLLGENWPKAERMGDLQMTRGGALVTPPLLWRSATPEDRMRGYENEQEADADTVHVPFIHYAAPSKQSRFSSHRNHYAWLVAARHDKRARETVSSVLSNEVVELWMDSQRVYVEYSRMCEDPTLLSPKRV</sequence>
<protein>
    <submittedName>
        <fullName evidence="2">Putative expression-site associated protein (ESAG3)</fullName>
    </submittedName>
</protein>
<keyword evidence="1" id="KW-1133">Transmembrane helix</keyword>
<reference evidence="2 3" key="1">
    <citation type="journal article" date="2015" name="PLoS Pathog.">
        <title>Leptomonas seymouri: Adaptations to the Dixenous Life Cycle Analyzed by Genome Sequencing, Transcriptome Profiling and Co-infection with Leishmania donovani.</title>
        <authorList>
            <person name="Kraeva N."/>
            <person name="Butenko A."/>
            <person name="Hlavacova J."/>
            <person name="Kostygov A."/>
            <person name="Myskova J."/>
            <person name="Grybchuk D."/>
            <person name="Lestinova T."/>
            <person name="Votypka J."/>
            <person name="Volf P."/>
            <person name="Opperdoes F."/>
            <person name="Flegontov P."/>
            <person name="Lukes J."/>
            <person name="Yurchenko V."/>
        </authorList>
    </citation>
    <scope>NUCLEOTIDE SEQUENCE [LARGE SCALE GENOMIC DNA]</scope>
    <source>
        <strain evidence="2 3">ATCC 30220</strain>
    </source>
</reference>
<dbReference type="OMA" id="WWCDQAL"/>
<organism evidence="2 3">
    <name type="scientific">Leptomonas seymouri</name>
    <dbReference type="NCBI Taxonomy" id="5684"/>
    <lineage>
        <taxon>Eukaryota</taxon>
        <taxon>Discoba</taxon>
        <taxon>Euglenozoa</taxon>
        <taxon>Kinetoplastea</taxon>
        <taxon>Metakinetoplastina</taxon>
        <taxon>Trypanosomatida</taxon>
        <taxon>Trypanosomatidae</taxon>
        <taxon>Leishmaniinae</taxon>
        <taxon>Leptomonas</taxon>
    </lineage>
</organism>
<accession>A0A0N1IGZ4</accession>